<evidence type="ECO:0000313" key="9">
    <source>
        <dbReference type="Proteomes" id="UP001347796"/>
    </source>
</evidence>
<dbReference type="GO" id="GO:0008061">
    <property type="term" value="F:chitin binding"/>
    <property type="evidence" value="ECO:0007669"/>
    <property type="project" value="UniProtKB-KW"/>
</dbReference>
<dbReference type="AlphaFoldDB" id="A0AAN8QGA6"/>
<evidence type="ECO:0000256" key="1">
    <source>
        <dbReference type="ARBA" id="ARBA00022669"/>
    </source>
</evidence>
<keyword evidence="9" id="KW-1185">Reference proteome</keyword>
<sequence length="135" mass="15008">MPLSVLCKLIVIVCMTKVVASRFYCPRASGFFADPIDCSKFYRCMAGRPLHYPCPTGTLWDQNIVTCNHAVDVECFSGHSCPDPDGLFPISSDCGRFLNCRKGIPRVSKCPEGLHFNADVLICDYPMEANCKSFK</sequence>
<evidence type="ECO:0000256" key="5">
    <source>
        <dbReference type="ARBA" id="ARBA00023180"/>
    </source>
</evidence>
<feature type="domain" description="Chitin-binding type-2" evidence="7">
    <location>
        <begin position="78"/>
        <end position="133"/>
    </location>
</feature>
<dbReference type="PANTHER" id="PTHR23301:SF0">
    <property type="entry name" value="CHITIN-BINDING TYPE-2 DOMAIN-CONTAINING PROTEIN-RELATED"/>
    <property type="match status" value="1"/>
</dbReference>
<dbReference type="Pfam" id="PF01607">
    <property type="entry name" value="CBM_14"/>
    <property type="match status" value="2"/>
</dbReference>
<dbReference type="SUPFAM" id="SSF57625">
    <property type="entry name" value="Invertebrate chitin-binding proteins"/>
    <property type="match status" value="2"/>
</dbReference>
<dbReference type="GO" id="GO:0005576">
    <property type="term" value="C:extracellular region"/>
    <property type="evidence" value="ECO:0007669"/>
    <property type="project" value="InterPro"/>
</dbReference>
<dbReference type="EMBL" id="JAZGQO010000002">
    <property type="protein sequence ID" value="KAK6192696.1"/>
    <property type="molecule type" value="Genomic_DNA"/>
</dbReference>
<keyword evidence="2 6" id="KW-0732">Signal</keyword>
<dbReference type="InterPro" id="IPR002557">
    <property type="entry name" value="Chitin-bd_dom"/>
</dbReference>
<dbReference type="InterPro" id="IPR036508">
    <property type="entry name" value="Chitin-bd_dom_sf"/>
</dbReference>
<feature type="signal peptide" evidence="6">
    <location>
        <begin position="1"/>
        <end position="21"/>
    </location>
</feature>
<evidence type="ECO:0000259" key="7">
    <source>
        <dbReference type="PROSITE" id="PS50940"/>
    </source>
</evidence>
<dbReference type="Gene3D" id="2.170.140.10">
    <property type="entry name" value="Chitin binding domain"/>
    <property type="match status" value="2"/>
</dbReference>
<evidence type="ECO:0000313" key="8">
    <source>
        <dbReference type="EMBL" id="KAK6192696.1"/>
    </source>
</evidence>
<keyword evidence="1" id="KW-0147">Chitin-binding</keyword>
<name>A0AAN8QGA6_PATCE</name>
<keyword evidence="4" id="KW-1015">Disulfide bond</keyword>
<accession>A0AAN8QGA6</accession>
<reference evidence="8 9" key="1">
    <citation type="submission" date="2024-01" db="EMBL/GenBank/DDBJ databases">
        <title>The genome of the rayed Mediterranean limpet Patella caerulea (Linnaeus, 1758).</title>
        <authorList>
            <person name="Anh-Thu Weber A."/>
            <person name="Halstead-Nussloch G."/>
        </authorList>
    </citation>
    <scope>NUCLEOTIDE SEQUENCE [LARGE SCALE GENOMIC DNA]</scope>
    <source>
        <strain evidence="8">AATW-2023a</strain>
        <tissue evidence="8">Whole specimen</tissue>
    </source>
</reference>
<dbReference type="PROSITE" id="PS50940">
    <property type="entry name" value="CHIT_BIND_II"/>
    <property type="match status" value="2"/>
</dbReference>
<keyword evidence="3" id="KW-0677">Repeat</keyword>
<evidence type="ECO:0000256" key="6">
    <source>
        <dbReference type="SAM" id="SignalP"/>
    </source>
</evidence>
<dbReference type="SMART" id="SM00494">
    <property type="entry name" value="ChtBD2"/>
    <property type="match status" value="2"/>
</dbReference>
<dbReference type="InterPro" id="IPR051940">
    <property type="entry name" value="Chitin_bind-dev_reg"/>
</dbReference>
<keyword evidence="5" id="KW-0325">Glycoprotein</keyword>
<protein>
    <recommendedName>
        <fullName evidence="7">Chitin-binding type-2 domain-containing protein</fullName>
    </recommendedName>
</protein>
<evidence type="ECO:0000256" key="3">
    <source>
        <dbReference type="ARBA" id="ARBA00022737"/>
    </source>
</evidence>
<evidence type="ECO:0000256" key="4">
    <source>
        <dbReference type="ARBA" id="ARBA00023157"/>
    </source>
</evidence>
<organism evidence="8 9">
    <name type="scientific">Patella caerulea</name>
    <name type="common">Rayed Mediterranean limpet</name>
    <dbReference type="NCBI Taxonomy" id="87958"/>
    <lineage>
        <taxon>Eukaryota</taxon>
        <taxon>Metazoa</taxon>
        <taxon>Spiralia</taxon>
        <taxon>Lophotrochozoa</taxon>
        <taxon>Mollusca</taxon>
        <taxon>Gastropoda</taxon>
        <taxon>Patellogastropoda</taxon>
        <taxon>Patelloidea</taxon>
        <taxon>Patellidae</taxon>
        <taxon>Patella</taxon>
    </lineage>
</organism>
<feature type="chain" id="PRO_5042946656" description="Chitin-binding type-2 domain-containing protein" evidence="6">
    <location>
        <begin position="22"/>
        <end position="135"/>
    </location>
</feature>
<proteinExistence type="predicted"/>
<comment type="caution">
    <text evidence="8">The sequence shown here is derived from an EMBL/GenBank/DDBJ whole genome shotgun (WGS) entry which is preliminary data.</text>
</comment>
<dbReference type="PANTHER" id="PTHR23301">
    <property type="entry name" value="CHITIN BINDING PERITROPHIN-A"/>
    <property type="match status" value="1"/>
</dbReference>
<gene>
    <name evidence="8" type="ORF">SNE40_004124</name>
</gene>
<feature type="domain" description="Chitin-binding type-2" evidence="7">
    <location>
        <begin position="22"/>
        <end position="77"/>
    </location>
</feature>
<dbReference type="Proteomes" id="UP001347796">
    <property type="component" value="Unassembled WGS sequence"/>
</dbReference>
<evidence type="ECO:0000256" key="2">
    <source>
        <dbReference type="ARBA" id="ARBA00022729"/>
    </source>
</evidence>